<feature type="domain" description="Pyridoxamine 5'-phosphate oxidase N-terminal" evidence="1">
    <location>
        <begin position="3"/>
        <end position="135"/>
    </location>
</feature>
<dbReference type="EMBL" id="PFNL01000035">
    <property type="protein sequence ID" value="PIZ47626.1"/>
    <property type="molecule type" value="Genomic_DNA"/>
</dbReference>
<comment type="caution">
    <text evidence="2">The sequence shown here is derived from an EMBL/GenBank/DDBJ whole genome shotgun (WGS) entry which is preliminary data.</text>
</comment>
<gene>
    <name evidence="2" type="ORF">COY32_01310</name>
</gene>
<dbReference type="SUPFAM" id="SSF50475">
    <property type="entry name" value="FMN-binding split barrel"/>
    <property type="match status" value="1"/>
</dbReference>
<dbReference type="InterPro" id="IPR011576">
    <property type="entry name" value="Pyridox_Oxase_N"/>
</dbReference>
<evidence type="ECO:0000259" key="1">
    <source>
        <dbReference type="Pfam" id="PF01243"/>
    </source>
</evidence>
<accession>A0A2M7TL12</accession>
<reference evidence="3" key="1">
    <citation type="submission" date="2017-09" db="EMBL/GenBank/DDBJ databases">
        <title>Depth-based differentiation of microbial function through sediment-hosted aquifers and enrichment of novel symbionts in the deep terrestrial subsurface.</title>
        <authorList>
            <person name="Probst A.J."/>
            <person name="Ladd B."/>
            <person name="Jarett J.K."/>
            <person name="Geller-Mcgrath D.E."/>
            <person name="Sieber C.M.K."/>
            <person name="Emerson J.B."/>
            <person name="Anantharaman K."/>
            <person name="Thomas B.C."/>
            <person name="Malmstrom R."/>
            <person name="Stieglmeier M."/>
            <person name="Klingl A."/>
            <person name="Woyke T."/>
            <person name="Ryan C.M."/>
            <person name="Banfield J.F."/>
        </authorList>
    </citation>
    <scope>NUCLEOTIDE SEQUENCE [LARGE SCALE GENOMIC DNA]</scope>
</reference>
<organism evidence="2 3">
    <name type="scientific">candidate division WWE3 bacterium CG_4_10_14_0_2_um_filter_41_14</name>
    <dbReference type="NCBI Taxonomy" id="1975072"/>
    <lineage>
        <taxon>Bacteria</taxon>
        <taxon>Katanobacteria</taxon>
    </lineage>
</organism>
<dbReference type="Proteomes" id="UP000228920">
    <property type="component" value="Unassembled WGS sequence"/>
</dbReference>
<evidence type="ECO:0000313" key="2">
    <source>
        <dbReference type="EMBL" id="PIZ47626.1"/>
    </source>
</evidence>
<dbReference type="Pfam" id="PF01243">
    <property type="entry name" value="PNPOx_N"/>
    <property type="match status" value="1"/>
</dbReference>
<dbReference type="AlphaFoldDB" id="A0A2M7TL12"/>
<evidence type="ECO:0000313" key="3">
    <source>
        <dbReference type="Proteomes" id="UP000228920"/>
    </source>
</evidence>
<dbReference type="InterPro" id="IPR012349">
    <property type="entry name" value="Split_barrel_FMN-bd"/>
</dbReference>
<sequence length="154" mass="18231">MDLKQEIYNYLKTQRLMSVATFNETPWIANVYFVHDEELHLYFLSKSTREHCQAIDKNAHVAVAITDSHQPINKPQLGLQVYGTAQKVNMLEKIEWMFKMWNTLVAGQSDERLENPKAFLEAGRSTIYKITPHRIKFFNTKLWPDEQTKVWERE</sequence>
<name>A0A2M7TL12_UNCKA</name>
<proteinExistence type="predicted"/>
<protein>
    <recommendedName>
        <fullName evidence="1">Pyridoxamine 5'-phosphate oxidase N-terminal domain-containing protein</fullName>
    </recommendedName>
</protein>
<dbReference type="Gene3D" id="2.30.110.10">
    <property type="entry name" value="Electron Transport, Fmn-binding Protein, Chain A"/>
    <property type="match status" value="1"/>
</dbReference>